<keyword evidence="1" id="KW-1185">Reference proteome</keyword>
<sequence length="287" mass="33682">MDRPKAKELEISQISSPAGERLIKILYSIKTQYEEDTGDVLMTVSKKERYFRNIVIYTISIARFDLSQLSELEINLDDNTDILRFLYVFYNRKDTLCRFSLKDSGGVSERKLVFDLRLLMQRLDDVSLINMELNFPNHKADEKIVVTPSESLTAVRIDQKRGTNIIKPEMVSNFVKNSPNLQFAMIDVDNETDDFYTEVIENLFKDSPSNLEERCDNDTFRLCFTRNKPITSSENEILISYFRKYRNDYEIVSDWNPNVKDNVLYTITKKYCTCESGNKMEISFEFR</sequence>
<dbReference type="AlphaFoldDB" id="A0A0N5BG47"/>
<evidence type="ECO:0000313" key="1">
    <source>
        <dbReference type="Proteomes" id="UP000046392"/>
    </source>
</evidence>
<dbReference type="WBParaSite" id="SPAL_0000495500.1">
    <property type="protein sequence ID" value="SPAL_0000495500.1"/>
    <property type="gene ID" value="SPAL_0000495500"/>
</dbReference>
<proteinExistence type="predicted"/>
<reference evidence="2" key="1">
    <citation type="submission" date="2017-02" db="UniProtKB">
        <authorList>
            <consortium name="WormBaseParasite"/>
        </authorList>
    </citation>
    <scope>IDENTIFICATION</scope>
</reference>
<name>A0A0N5BG47_STREA</name>
<protein>
    <submittedName>
        <fullName evidence="2">Late expression factor 3</fullName>
    </submittedName>
</protein>
<accession>A0A0N5BG47</accession>
<organism evidence="1 2">
    <name type="scientific">Strongyloides papillosus</name>
    <name type="common">Intestinal threadworm</name>
    <dbReference type="NCBI Taxonomy" id="174720"/>
    <lineage>
        <taxon>Eukaryota</taxon>
        <taxon>Metazoa</taxon>
        <taxon>Ecdysozoa</taxon>
        <taxon>Nematoda</taxon>
        <taxon>Chromadorea</taxon>
        <taxon>Rhabditida</taxon>
        <taxon>Tylenchina</taxon>
        <taxon>Panagrolaimomorpha</taxon>
        <taxon>Strongyloidoidea</taxon>
        <taxon>Strongyloididae</taxon>
        <taxon>Strongyloides</taxon>
    </lineage>
</organism>
<dbReference type="Proteomes" id="UP000046392">
    <property type="component" value="Unplaced"/>
</dbReference>
<evidence type="ECO:0000313" key="2">
    <source>
        <dbReference type="WBParaSite" id="SPAL_0000495500.1"/>
    </source>
</evidence>